<dbReference type="InterPro" id="IPR012334">
    <property type="entry name" value="Pectin_lyas_fold"/>
</dbReference>
<dbReference type="SMART" id="SM00710">
    <property type="entry name" value="PbH1"/>
    <property type="match status" value="7"/>
</dbReference>
<protein>
    <submittedName>
        <fullName evidence="2">Right-handed parallel beta-helix repeat-containing protein</fullName>
    </submittedName>
</protein>
<organism evidence="2 3">
    <name type="scientific">Splendidivirga corallicola</name>
    <dbReference type="NCBI Taxonomy" id="3051826"/>
    <lineage>
        <taxon>Bacteria</taxon>
        <taxon>Pseudomonadati</taxon>
        <taxon>Bacteroidota</taxon>
        <taxon>Cytophagia</taxon>
        <taxon>Cytophagales</taxon>
        <taxon>Splendidivirgaceae</taxon>
        <taxon>Splendidivirga</taxon>
    </lineage>
</organism>
<dbReference type="Gene3D" id="2.160.20.10">
    <property type="entry name" value="Single-stranded right-handed beta-helix, Pectin lyase-like"/>
    <property type="match status" value="1"/>
</dbReference>
<evidence type="ECO:0000313" key="3">
    <source>
        <dbReference type="Proteomes" id="UP001172082"/>
    </source>
</evidence>
<evidence type="ECO:0000259" key="1">
    <source>
        <dbReference type="Pfam" id="PF13229"/>
    </source>
</evidence>
<comment type="caution">
    <text evidence="2">The sequence shown here is derived from an EMBL/GenBank/DDBJ whole genome shotgun (WGS) entry which is preliminary data.</text>
</comment>
<evidence type="ECO:0000313" key="2">
    <source>
        <dbReference type="EMBL" id="MDN5205409.1"/>
    </source>
</evidence>
<dbReference type="Proteomes" id="UP001172082">
    <property type="component" value="Unassembled WGS sequence"/>
</dbReference>
<dbReference type="SUPFAM" id="SSF51126">
    <property type="entry name" value="Pectin lyase-like"/>
    <property type="match status" value="1"/>
</dbReference>
<feature type="domain" description="Right handed beta helix" evidence="1">
    <location>
        <begin position="109"/>
        <end position="295"/>
    </location>
</feature>
<gene>
    <name evidence="2" type="ORF">QQ008_28750</name>
</gene>
<name>A0ABT8KZ48_9BACT</name>
<dbReference type="InterPro" id="IPR011050">
    <property type="entry name" value="Pectin_lyase_fold/virulence"/>
</dbReference>
<keyword evidence="3" id="KW-1185">Reference proteome</keyword>
<accession>A0ABT8KZ48</accession>
<dbReference type="InterPro" id="IPR006626">
    <property type="entry name" value="PbH1"/>
</dbReference>
<sequence>MLLILSVSISISCGEPEKIGNIYYVSGDGNDDNDGLTKETPWKTTDRVRKQGIYHPGDEILFKRGDQFGTLFFDGNGNGTKDNPITVGAYGDSELPRPVLDANRTTLKALYLKSSSNWTFKDLKFQGSKSHQILIDPEEARCDNIKILNCHIDGRGGKHAIRINTDPNKNTLYGSNNIEIAHCYIENAGQGKDSVSDGINAPNIQQNAFIHDNTFFNNVSEAIDIGAGKGHIIENNVIDGNGYYHSGGIKTHVQTGNKIHDTENMDIRYNIIRNCIQHGIQIQDGRDIRVYNNTVYHNHPKSRVALLIGSANEDTYDIQSWIKGNKIKNNIFHGVVSNPDQTTVRIVGDKHGGPAKFWKDTTRYCFQNNILYGGEDPDALIVRVRLGLDSYIDFRNQAVAQAHPFEEFLEIHQKNSNVNPLFKDPEGRDFSLRAGSPGINGGIEIGHDKDAKGNPIINRPDIGAIESGT</sequence>
<dbReference type="RefSeq" id="WP_346755430.1">
    <property type="nucleotide sequence ID" value="NZ_JAUJEA010000018.1"/>
</dbReference>
<dbReference type="EMBL" id="JAUJEA010000018">
    <property type="protein sequence ID" value="MDN5205409.1"/>
    <property type="molecule type" value="Genomic_DNA"/>
</dbReference>
<proteinExistence type="predicted"/>
<dbReference type="Pfam" id="PF13229">
    <property type="entry name" value="Beta_helix"/>
    <property type="match status" value="1"/>
</dbReference>
<reference evidence="2" key="1">
    <citation type="submission" date="2023-06" db="EMBL/GenBank/DDBJ databases">
        <title>Genomic of Parafulvivirga corallium.</title>
        <authorList>
            <person name="Wang G."/>
        </authorList>
    </citation>
    <scope>NUCLEOTIDE SEQUENCE</scope>
    <source>
        <strain evidence="2">BMA10</strain>
    </source>
</reference>
<dbReference type="InterPro" id="IPR039448">
    <property type="entry name" value="Beta_helix"/>
</dbReference>